<comment type="similarity">
    <text evidence="1">Belongs to the barstar family.</text>
</comment>
<keyword evidence="4" id="KW-1185">Reference proteome</keyword>
<dbReference type="InterPro" id="IPR000468">
    <property type="entry name" value="Barstar"/>
</dbReference>
<proteinExistence type="inferred from homology"/>
<dbReference type="InterPro" id="IPR035905">
    <property type="entry name" value="Barstar-like_sf"/>
</dbReference>
<organism evidence="3 4">
    <name type="scientific">Yinghuangia aomiensis</name>
    <dbReference type="NCBI Taxonomy" id="676205"/>
    <lineage>
        <taxon>Bacteria</taxon>
        <taxon>Bacillati</taxon>
        <taxon>Actinomycetota</taxon>
        <taxon>Actinomycetes</taxon>
        <taxon>Kitasatosporales</taxon>
        <taxon>Streptomycetaceae</taxon>
        <taxon>Yinghuangia</taxon>
    </lineage>
</organism>
<evidence type="ECO:0000313" key="3">
    <source>
        <dbReference type="EMBL" id="GAA4954540.1"/>
    </source>
</evidence>
<evidence type="ECO:0000256" key="1">
    <source>
        <dbReference type="ARBA" id="ARBA00006845"/>
    </source>
</evidence>
<dbReference type="SUPFAM" id="SSF52038">
    <property type="entry name" value="Barstar-related"/>
    <property type="match status" value="1"/>
</dbReference>
<evidence type="ECO:0000313" key="4">
    <source>
        <dbReference type="Proteomes" id="UP001500466"/>
    </source>
</evidence>
<dbReference type="Pfam" id="PF01337">
    <property type="entry name" value="Barstar"/>
    <property type="match status" value="1"/>
</dbReference>
<gene>
    <name evidence="3" type="ORF">GCM10023205_15340</name>
</gene>
<reference evidence="4" key="1">
    <citation type="journal article" date="2019" name="Int. J. Syst. Evol. Microbiol.">
        <title>The Global Catalogue of Microorganisms (GCM) 10K type strain sequencing project: providing services to taxonomists for standard genome sequencing and annotation.</title>
        <authorList>
            <consortium name="The Broad Institute Genomics Platform"/>
            <consortium name="The Broad Institute Genome Sequencing Center for Infectious Disease"/>
            <person name="Wu L."/>
            <person name="Ma J."/>
        </authorList>
    </citation>
    <scope>NUCLEOTIDE SEQUENCE [LARGE SCALE GENOMIC DNA]</scope>
    <source>
        <strain evidence="4">JCM 17986</strain>
    </source>
</reference>
<comment type="caution">
    <text evidence="3">The sequence shown here is derived from an EMBL/GenBank/DDBJ whole genome shotgun (WGS) entry which is preliminary data.</text>
</comment>
<dbReference type="EMBL" id="BAABHS010000004">
    <property type="protein sequence ID" value="GAA4954540.1"/>
    <property type="molecule type" value="Genomic_DNA"/>
</dbReference>
<evidence type="ECO:0000259" key="2">
    <source>
        <dbReference type="Pfam" id="PF01337"/>
    </source>
</evidence>
<dbReference type="RefSeq" id="WP_345674533.1">
    <property type="nucleotide sequence ID" value="NZ_BAABHS010000004.1"/>
</dbReference>
<dbReference type="Proteomes" id="UP001500466">
    <property type="component" value="Unassembled WGS sequence"/>
</dbReference>
<feature type="domain" description="Barstar (barnase inhibitor)" evidence="2">
    <location>
        <begin position="51"/>
        <end position="145"/>
    </location>
</feature>
<sequence>MTPWRDVNAWHELRNATAWTSGLLPPDLADVHDAAPVDVLTASARTHGWSSAVVDLRDARDKAGAMDAFAAGLSLPAYFGRNWDALWDCLTDDTLLPEPARRVIVVDRWRTFADRNTDDWDRIRELLRDAAEYWAGTRTPMVVLVRW</sequence>
<dbReference type="CDD" id="cd05141">
    <property type="entry name" value="Barstar_evA4336-like"/>
    <property type="match status" value="1"/>
</dbReference>
<name>A0ABP9GXT9_9ACTN</name>
<protein>
    <recommendedName>
        <fullName evidence="2">Barstar (barnase inhibitor) domain-containing protein</fullName>
    </recommendedName>
</protein>
<accession>A0ABP9GXT9</accession>
<dbReference type="Gene3D" id="3.30.370.10">
    <property type="entry name" value="Barstar-like"/>
    <property type="match status" value="1"/>
</dbReference>